<evidence type="ECO:0000313" key="6">
    <source>
        <dbReference type="Proteomes" id="UP000467428"/>
    </source>
</evidence>
<dbReference type="InterPro" id="IPR058923">
    <property type="entry name" value="RCC1-like_dom"/>
</dbReference>
<sequence length="544" mass="57354">MACENADVPAVLLSQSQAEAAVLCLINERRADEGVPPLTLNLALRTAAREHATAAAAIKWWDGGGSVIHTNPVTGKNEQERIREAGYCPLNPDGVPRSENGYTSWYTGGQAYAGDTSPAAAVEWWMSSPGHRKTLLDPQYRETGVGIIRGTAVSSAPPDADGAIFVQTFGGCDKTDPLVDTELWGFGGNGRGQVGDGSGAPEHDRPVHPADFEEFIAVAASRHSIGLKADGTVWTWGPRENKGPFPGGSDVPVQVPGLSQVTAIAAGYEHNLAITSDTRVWAWGDNRYGQLGDNSGQDQETPVRVRGLTGAVSVAAGWGHSIALTHDGRLWGWGGNYHGQLGIGSYDNQKLAVPIPHVFNAPIASIACGDDHTLAIERGTGQLWLWGWNSSGCLGTGTLAMMDSKVPLQPGPIGEFSGDGIVSAGGGFGTSYAVDSSGRVFAWGGNWFDQLGPGHSHILEDPSAYRIARIDDAISLSAGSFHCLVLRRDKTLWGWGSNSVGQLGRGVQTGPPQPPGRVVQLKNVTAYSGGYVHSLAIGQDENKE</sequence>
<dbReference type="Proteomes" id="UP000467428">
    <property type="component" value="Chromosome"/>
</dbReference>
<dbReference type="PROSITE" id="PS50012">
    <property type="entry name" value="RCC1_3"/>
    <property type="match status" value="6"/>
</dbReference>
<dbReference type="Pfam" id="PF25390">
    <property type="entry name" value="WD40_RLD"/>
    <property type="match status" value="1"/>
</dbReference>
<dbReference type="Gene3D" id="3.40.33.10">
    <property type="entry name" value="CAP"/>
    <property type="match status" value="1"/>
</dbReference>
<dbReference type="PANTHER" id="PTHR45982">
    <property type="entry name" value="REGULATOR OF CHROMOSOME CONDENSATION"/>
    <property type="match status" value="1"/>
</dbReference>
<dbReference type="InterPro" id="IPR014044">
    <property type="entry name" value="CAP_dom"/>
</dbReference>
<dbReference type="InterPro" id="IPR051553">
    <property type="entry name" value="Ran_GTPase-activating"/>
</dbReference>
<evidence type="ECO:0000256" key="2">
    <source>
        <dbReference type="ARBA" id="ARBA00022737"/>
    </source>
</evidence>
<evidence type="ECO:0000259" key="3">
    <source>
        <dbReference type="Pfam" id="PF00188"/>
    </source>
</evidence>
<name>A0A7I7RY10_9MYCO</name>
<dbReference type="SUPFAM" id="SSF55797">
    <property type="entry name" value="PR-1-like"/>
    <property type="match status" value="1"/>
</dbReference>
<keyword evidence="2" id="KW-0677">Repeat</keyword>
<dbReference type="InterPro" id="IPR000408">
    <property type="entry name" value="Reg_chr_condens"/>
</dbReference>
<evidence type="ECO:0000256" key="1">
    <source>
        <dbReference type="ARBA" id="ARBA00022658"/>
    </source>
</evidence>
<dbReference type="RefSeq" id="WP_163919090.1">
    <property type="nucleotide sequence ID" value="NZ_AP022593.1"/>
</dbReference>
<feature type="domain" description="SCP" evidence="3">
    <location>
        <begin position="25"/>
        <end position="167"/>
    </location>
</feature>
<reference evidence="5 6" key="1">
    <citation type="journal article" date="2019" name="Emerg. Microbes Infect.">
        <title>Comprehensive subspecies identification of 175 nontuberculous mycobacteria species based on 7547 genomic profiles.</title>
        <authorList>
            <person name="Matsumoto Y."/>
            <person name="Kinjo T."/>
            <person name="Motooka D."/>
            <person name="Nabeya D."/>
            <person name="Jung N."/>
            <person name="Uechi K."/>
            <person name="Horii T."/>
            <person name="Iida T."/>
            <person name="Fujita J."/>
            <person name="Nakamura S."/>
        </authorList>
    </citation>
    <scope>NUCLEOTIDE SEQUENCE [LARGE SCALE GENOMIC DNA]</scope>
    <source>
        <strain evidence="5 6">JCM 18538</strain>
    </source>
</reference>
<dbReference type="GO" id="GO:0005737">
    <property type="term" value="C:cytoplasm"/>
    <property type="evidence" value="ECO:0007669"/>
    <property type="project" value="TreeGrafter"/>
</dbReference>
<dbReference type="SUPFAM" id="SSF50985">
    <property type="entry name" value="RCC1/BLIP-II"/>
    <property type="match status" value="2"/>
</dbReference>
<dbReference type="PROSITE" id="PS00626">
    <property type="entry name" value="RCC1_2"/>
    <property type="match status" value="2"/>
</dbReference>
<dbReference type="EMBL" id="AP022593">
    <property type="protein sequence ID" value="BBY49447.1"/>
    <property type="molecule type" value="Genomic_DNA"/>
</dbReference>
<dbReference type="KEGG" id="marz:MARA_29150"/>
<dbReference type="Pfam" id="PF00188">
    <property type="entry name" value="CAP"/>
    <property type="match status" value="1"/>
</dbReference>
<keyword evidence="1" id="KW-0344">Guanine-nucleotide releasing factor</keyword>
<dbReference type="PRINTS" id="PR00633">
    <property type="entry name" value="RCCNDNSATION"/>
</dbReference>
<dbReference type="GO" id="GO:0005085">
    <property type="term" value="F:guanyl-nucleotide exchange factor activity"/>
    <property type="evidence" value="ECO:0007669"/>
    <property type="project" value="TreeGrafter"/>
</dbReference>
<protein>
    <submittedName>
        <fullName evidence="5">Uncharacterized protein</fullName>
    </submittedName>
</protein>
<dbReference type="PANTHER" id="PTHR45982:SF1">
    <property type="entry name" value="REGULATOR OF CHROMOSOME CONDENSATION"/>
    <property type="match status" value="1"/>
</dbReference>
<dbReference type="CDD" id="cd05379">
    <property type="entry name" value="CAP_bacterial"/>
    <property type="match status" value="1"/>
</dbReference>
<accession>A0A7I7RY10</accession>
<dbReference type="AlphaFoldDB" id="A0A7I7RY10"/>
<gene>
    <name evidence="5" type="ORF">MARA_29150</name>
</gene>
<dbReference type="InterPro" id="IPR009091">
    <property type="entry name" value="RCC1/BLIP-II"/>
</dbReference>
<geneLocation type="plasmid" evidence="6">
    <name>pjcm18538 dna</name>
</geneLocation>
<organism evidence="5 6">
    <name type="scientific">Mycolicibacterium arabiense</name>
    <dbReference type="NCBI Taxonomy" id="1286181"/>
    <lineage>
        <taxon>Bacteria</taxon>
        <taxon>Bacillati</taxon>
        <taxon>Actinomycetota</taxon>
        <taxon>Actinomycetes</taxon>
        <taxon>Mycobacteriales</taxon>
        <taxon>Mycobacteriaceae</taxon>
        <taxon>Mycolicibacterium</taxon>
    </lineage>
</organism>
<feature type="domain" description="RCC1-like" evidence="4">
    <location>
        <begin position="180"/>
        <end position="427"/>
    </location>
</feature>
<proteinExistence type="predicted"/>
<dbReference type="InterPro" id="IPR035940">
    <property type="entry name" value="CAP_sf"/>
</dbReference>
<evidence type="ECO:0000313" key="5">
    <source>
        <dbReference type="EMBL" id="BBY49447.1"/>
    </source>
</evidence>
<dbReference type="Pfam" id="PF13540">
    <property type="entry name" value="RCC1_2"/>
    <property type="match status" value="1"/>
</dbReference>
<dbReference type="Gene3D" id="2.130.10.30">
    <property type="entry name" value="Regulator of chromosome condensation 1/beta-lactamase-inhibitor protein II"/>
    <property type="match status" value="3"/>
</dbReference>
<keyword evidence="6" id="KW-1185">Reference proteome</keyword>
<evidence type="ECO:0000259" key="4">
    <source>
        <dbReference type="Pfam" id="PF25390"/>
    </source>
</evidence>